<dbReference type="AlphaFoldDB" id="A0AAW1JQI9"/>
<comment type="cofactor">
    <cofactor evidence="1">
        <name>Mn(2+)</name>
        <dbReference type="ChEBI" id="CHEBI:29035"/>
    </cofactor>
</comment>
<dbReference type="PROSITE" id="PS51746">
    <property type="entry name" value="PPM_2"/>
    <property type="match status" value="1"/>
</dbReference>
<comment type="similarity">
    <text evidence="9">Belongs to the PP2C family.</text>
</comment>
<dbReference type="GO" id="GO:0004722">
    <property type="term" value="F:protein serine/threonine phosphatase activity"/>
    <property type="evidence" value="ECO:0007669"/>
    <property type="project" value="UniProtKB-EC"/>
</dbReference>
<feature type="domain" description="PPM-type phosphatase" evidence="10">
    <location>
        <begin position="68"/>
        <end position="407"/>
    </location>
</feature>
<dbReference type="PANTHER" id="PTHR31972:SF11">
    <property type="entry name" value="DUF868 DOMAIN-CONTAINING PROTEIN"/>
    <property type="match status" value="1"/>
</dbReference>
<evidence type="ECO:0000256" key="4">
    <source>
        <dbReference type="ARBA" id="ARBA00022723"/>
    </source>
</evidence>
<keyword evidence="6" id="KW-0460">Magnesium</keyword>
<dbReference type="SUPFAM" id="SSF81606">
    <property type="entry name" value="PP2C-like"/>
    <property type="match status" value="1"/>
</dbReference>
<dbReference type="InterPro" id="IPR008586">
    <property type="entry name" value="DUF868_pln"/>
</dbReference>
<proteinExistence type="inferred from homology"/>
<name>A0AAW1JQI9_SAPOF</name>
<dbReference type="Pfam" id="PF00481">
    <property type="entry name" value="PP2C"/>
    <property type="match status" value="1"/>
</dbReference>
<dbReference type="InterPro" id="IPR001932">
    <property type="entry name" value="PPM-type_phosphatase-like_dom"/>
</dbReference>
<keyword evidence="12" id="KW-1185">Reference proteome</keyword>
<evidence type="ECO:0000313" key="12">
    <source>
        <dbReference type="Proteomes" id="UP001443914"/>
    </source>
</evidence>
<keyword evidence="8" id="KW-0464">Manganese</keyword>
<comment type="caution">
    <text evidence="11">The sequence shown here is derived from an EMBL/GenBank/DDBJ whole genome shotgun (WGS) entry which is preliminary data.</text>
</comment>
<dbReference type="PROSITE" id="PS01032">
    <property type="entry name" value="PPM_1"/>
    <property type="match status" value="1"/>
</dbReference>
<evidence type="ECO:0000259" key="10">
    <source>
        <dbReference type="PROSITE" id="PS51746"/>
    </source>
</evidence>
<evidence type="ECO:0000256" key="1">
    <source>
        <dbReference type="ARBA" id="ARBA00001936"/>
    </source>
</evidence>
<evidence type="ECO:0000256" key="5">
    <source>
        <dbReference type="ARBA" id="ARBA00022801"/>
    </source>
</evidence>
<dbReference type="SMART" id="SM00332">
    <property type="entry name" value="PP2Cc"/>
    <property type="match status" value="1"/>
</dbReference>
<keyword evidence="7 9" id="KW-0904">Protein phosphatase</keyword>
<keyword evidence="5 9" id="KW-0378">Hydrolase</keyword>
<protein>
    <recommendedName>
        <fullName evidence="3">protein-serine/threonine phosphatase</fullName>
        <ecNumber evidence="3">3.1.3.16</ecNumber>
    </recommendedName>
</protein>
<evidence type="ECO:0000256" key="7">
    <source>
        <dbReference type="ARBA" id="ARBA00022912"/>
    </source>
</evidence>
<evidence type="ECO:0000256" key="2">
    <source>
        <dbReference type="ARBA" id="ARBA00001946"/>
    </source>
</evidence>
<reference evidence="11" key="1">
    <citation type="submission" date="2024-03" db="EMBL/GenBank/DDBJ databases">
        <title>WGS assembly of Saponaria officinalis var. Norfolk2.</title>
        <authorList>
            <person name="Jenkins J."/>
            <person name="Shu S."/>
            <person name="Grimwood J."/>
            <person name="Barry K."/>
            <person name="Goodstein D."/>
            <person name="Schmutz J."/>
            <person name="Leebens-Mack J."/>
            <person name="Osbourn A."/>
        </authorList>
    </citation>
    <scope>NUCLEOTIDE SEQUENCE [LARGE SCALE GENOMIC DNA]</scope>
    <source>
        <strain evidence="11">JIC</strain>
    </source>
</reference>
<dbReference type="PANTHER" id="PTHR31972">
    <property type="entry name" value="EXPRESSED PROTEIN"/>
    <property type="match status" value="1"/>
</dbReference>
<dbReference type="GO" id="GO:0046872">
    <property type="term" value="F:metal ion binding"/>
    <property type="evidence" value="ECO:0007669"/>
    <property type="project" value="UniProtKB-KW"/>
</dbReference>
<evidence type="ECO:0000256" key="6">
    <source>
        <dbReference type="ARBA" id="ARBA00022842"/>
    </source>
</evidence>
<dbReference type="Pfam" id="PF05910">
    <property type="entry name" value="DUF868"/>
    <property type="match status" value="1"/>
</dbReference>
<gene>
    <name evidence="11" type="ORF">RND81_07G198500</name>
</gene>
<sequence>MGTCSISKSSMISNERLNLSCSLKRKRPPNIQIPNVLQKIELDVDDKLKFSGFSPVKDDVVSSFEDGFVGLFFVKGKKKFMEDSYKIVSCIHGNPNKGFFGVYDGHGGRKAAEFVAEHLHKNIIEMVENCRGKTVKEEAVKAAYLKTDMEFLEQDVGSGACCVSVLIDGTEMVVSNLGDCRAVLCRGGVAEALTKDHRAERKDEQKRIEDKGGYVEFHKGAWRVHGILSVSRSIGDAHLKDWVVSDPDTTILELSTDMDFLILASDGLWEEVGCQEAVDIVLQSTASEKKPNQTILDENDSEYARVTVNSSPKVKRVSLIKKKQTTPHSPSFRQTKNANVSDIENESPPTKLRRTALFPHKNMKSRSLNQENTRPSSERLVAACEKLANLAVSRGSMDDITVMIIDLKHFKRAASLKQLSNFPIRQLYAYDRLIVTKICTEYYLRTNGHPKHYNSHISVTINPLYAYNQFMDHTTSCSTTGGIEFELCNKVYEFCFKEYELYNKEPIGVPTCFSTGGGKHSTERSTVIRASSTGTPQSLNMSIYRAKIGSDARLVSITWCKNMLLHGLSVSVDGQYECKVELKPWKKQGSKQLVLERGRNVGIVWDLKAAKFHGEVEPRSDYYVALVYDSEVVLIVGDMKKDAFRKTACRPALIDPVLVSRKQHLFAKNRFSTRVVFHQTGLTHDVSVECHSRSNTDVDNTEMNIRIDGELATQVKHLQWKFRGNESIEVKETKLEVFWDVHDWLFGSGPRHAMFLFKSSPASSQPSSLSVMPVSGNADDQEFTLFLYAWKVE</sequence>
<accession>A0AAW1JQI9</accession>
<evidence type="ECO:0000256" key="8">
    <source>
        <dbReference type="ARBA" id="ARBA00023211"/>
    </source>
</evidence>
<dbReference type="EC" id="3.1.3.16" evidence="3"/>
<organism evidence="11 12">
    <name type="scientific">Saponaria officinalis</name>
    <name type="common">Common soapwort</name>
    <name type="synonym">Lychnis saponaria</name>
    <dbReference type="NCBI Taxonomy" id="3572"/>
    <lineage>
        <taxon>Eukaryota</taxon>
        <taxon>Viridiplantae</taxon>
        <taxon>Streptophyta</taxon>
        <taxon>Embryophyta</taxon>
        <taxon>Tracheophyta</taxon>
        <taxon>Spermatophyta</taxon>
        <taxon>Magnoliopsida</taxon>
        <taxon>eudicotyledons</taxon>
        <taxon>Gunneridae</taxon>
        <taxon>Pentapetalae</taxon>
        <taxon>Caryophyllales</taxon>
        <taxon>Caryophyllaceae</taxon>
        <taxon>Caryophylleae</taxon>
        <taxon>Saponaria</taxon>
    </lineage>
</organism>
<evidence type="ECO:0000313" key="11">
    <source>
        <dbReference type="EMBL" id="KAK9707454.1"/>
    </source>
</evidence>
<dbReference type="CDD" id="cd00143">
    <property type="entry name" value="PP2Cc"/>
    <property type="match status" value="1"/>
</dbReference>
<keyword evidence="4" id="KW-0479">Metal-binding</keyword>
<dbReference type="InterPro" id="IPR036457">
    <property type="entry name" value="PPM-type-like_dom_sf"/>
</dbReference>
<dbReference type="EMBL" id="JBDFQZ010000007">
    <property type="protein sequence ID" value="KAK9707454.1"/>
    <property type="molecule type" value="Genomic_DNA"/>
</dbReference>
<dbReference type="Gene3D" id="3.60.40.10">
    <property type="entry name" value="PPM-type phosphatase domain"/>
    <property type="match status" value="1"/>
</dbReference>
<dbReference type="Proteomes" id="UP001443914">
    <property type="component" value="Unassembled WGS sequence"/>
</dbReference>
<dbReference type="InterPro" id="IPR000222">
    <property type="entry name" value="PP2C_BS"/>
</dbReference>
<comment type="cofactor">
    <cofactor evidence="2">
        <name>Mg(2+)</name>
        <dbReference type="ChEBI" id="CHEBI:18420"/>
    </cofactor>
</comment>
<evidence type="ECO:0000256" key="9">
    <source>
        <dbReference type="RuleBase" id="RU003465"/>
    </source>
</evidence>
<evidence type="ECO:0000256" key="3">
    <source>
        <dbReference type="ARBA" id="ARBA00013081"/>
    </source>
</evidence>